<dbReference type="GO" id="GO:0003677">
    <property type="term" value="F:DNA binding"/>
    <property type="evidence" value="ECO:0007669"/>
    <property type="project" value="UniProtKB-KW"/>
</dbReference>
<dbReference type="GO" id="GO:0034085">
    <property type="term" value="P:establishment of sister chromatid cohesion"/>
    <property type="evidence" value="ECO:0007669"/>
    <property type="project" value="TreeGrafter"/>
</dbReference>
<dbReference type="GO" id="GO:0015934">
    <property type="term" value="C:large ribosomal subunit"/>
    <property type="evidence" value="ECO:0007669"/>
    <property type="project" value="InterPro"/>
</dbReference>
<keyword evidence="12 28" id="KW-0689">Ribosomal protein</keyword>
<dbReference type="NCBIfam" id="TIGR00604">
    <property type="entry name" value="rad3"/>
    <property type="match status" value="1"/>
</dbReference>
<gene>
    <name evidence="32" type="ORF">NUU61_000372</name>
</gene>
<dbReference type="SUPFAM" id="SSF52080">
    <property type="entry name" value="Ribosomal proteins L15p and L18e"/>
    <property type="match status" value="1"/>
</dbReference>
<dbReference type="Gene3D" id="3.100.10.10">
    <property type="match status" value="1"/>
</dbReference>
<evidence type="ECO:0000256" key="23">
    <source>
        <dbReference type="ARBA" id="ARBA00044998"/>
    </source>
</evidence>
<keyword evidence="14" id="KW-0411">Iron-sulfur</keyword>
<dbReference type="InterPro" id="IPR027417">
    <property type="entry name" value="P-loop_NTPase"/>
</dbReference>
<keyword evidence="7" id="KW-0479">Metal-binding</keyword>
<evidence type="ECO:0000256" key="25">
    <source>
        <dbReference type="ARBA" id="ARBA00045702"/>
    </source>
</evidence>
<evidence type="ECO:0000256" key="16">
    <source>
        <dbReference type="ARBA" id="ARBA00023235"/>
    </source>
</evidence>
<evidence type="ECO:0000256" key="30">
    <source>
        <dbReference type="SAM" id="MobiDB-lite"/>
    </source>
</evidence>
<dbReference type="Pfam" id="PF00828">
    <property type="entry name" value="Ribosomal_L27A"/>
    <property type="match status" value="1"/>
</dbReference>
<comment type="similarity">
    <text evidence="4">Belongs to the DEAD box helicase family. DEAH subfamily. DDX11/CHL1 sub-subfamily.</text>
</comment>
<sequence length="965" mass="108293">MQALYACLEDGKVGVFESPTGTGKSLSLICGSLTWLRDHKRKAFQETLDHTKCDDGEPEWMVEFAKKESRRALTENRRELEVRLARIREEEDRLKAREIVERPRKRQRVDEPAAQSDPEDEAQFVLEDYDSETDDRKKPSDSGNFDGLSASTLALLERFKGQVSAKPDEDGEEDEVKIFYCSRTHSQLSQFAGELRRVTFPSSIPSDLDKDQSEPSTLEERIKHLSLGSRKNLCINPKVQALENSTAINEKCLDLQQPGVAADKKCSYLPSKDDEALALQFRDHALATVKDIEDIGKVGKKLGICPYYASRPVIKHSEIVTLPYPLLLQRSAREALNLSVKNHVVIIDEAHNLMDAIAGIHSVSVSLSQLQTAISQLTTYARKFKTRLKGKNRNYVAQVIRLVSSIADHLQSISQQKGSQEGSVQSSDLMAGKGVDQINPYKLSRYLQESKLARKVDGYVESSQQLDRAQDKTVVPVLFHIQGFLLPLMNPSEEGRLFYQKNQDDVLLKYMLLDPTNHFREIVEDARAVILAGGTMSPMTDYVHHLFSYVPTERLGTFSYGHVIPHTNLVAQSLTRGFLGSEFDFTYEARSSEKMITDLGRTIATLCQVIPDGVVAFFPSYDYLSHVLSVWKKPIPNGNGQTTLNLIERKKKMLYESREAVTTTEELLQEYSDAVGTGTGALLLSVVGGKLSEGINFSDQLGRGVLIIGLPFPNIRSAVWQAKMQYIEDKIYRQSTGSESDRKATAKAASRDFYENSCMRAVNQCIGRAIRHVGDYAAILMIDRRFREPGFQHLRRIALSSPNPLTGLVENTTADKMPTRFSQTRKHRGHVSAGYGRIGKHRKTPGGRGMAGGQHHHRTNVDKYHPGYFGKVGMRYFHKTKQQFWKPTVNLDKLWSLVPAEQREAYLTGKKTDTAPVIDLLPLGYSKVLGKGRLPEVPVVVRARYFSRDAEQKIKDAGGVVELVA</sequence>
<comment type="similarity">
    <text evidence="3 28">Belongs to the universal ribosomal protein uL15 family.</text>
</comment>
<feature type="domain" description="Helicase ATP-binding" evidence="31">
    <location>
        <begin position="1"/>
        <end position="400"/>
    </location>
</feature>
<evidence type="ECO:0000256" key="18">
    <source>
        <dbReference type="ARBA" id="ARBA00023274"/>
    </source>
</evidence>
<accession>A0A9W9KR06</accession>
<keyword evidence="29" id="KW-0175">Coiled coil</keyword>
<comment type="cofactor">
    <cofactor evidence="1">
        <name>[4Fe-4S] cluster</name>
        <dbReference type="ChEBI" id="CHEBI:49883"/>
    </cofactor>
</comment>
<dbReference type="GO" id="GO:0005524">
    <property type="term" value="F:ATP binding"/>
    <property type="evidence" value="ECO:0007669"/>
    <property type="project" value="UniProtKB-KW"/>
</dbReference>
<evidence type="ECO:0000256" key="4">
    <source>
        <dbReference type="ARBA" id="ARBA00008435"/>
    </source>
</evidence>
<dbReference type="SMART" id="SM00491">
    <property type="entry name" value="HELICc2"/>
    <property type="match status" value="1"/>
</dbReference>
<dbReference type="Gene3D" id="3.40.50.300">
    <property type="entry name" value="P-loop containing nucleotide triphosphate hydrolases"/>
    <property type="match status" value="3"/>
</dbReference>
<dbReference type="InterPro" id="IPR014013">
    <property type="entry name" value="Helic_SF1/SF2_ATP-bd_DinG/Rad3"/>
</dbReference>
<evidence type="ECO:0000256" key="8">
    <source>
        <dbReference type="ARBA" id="ARBA00022741"/>
    </source>
</evidence>
<dbReference type="GO" id="GO:0043139">
    <property type="term" value="F:5'-3' DNA helicase activity"/>
    <property type="evidence" value="ECO:0007669"/>
    <property type="project" value="UniProtKB-EC"/>
</dbReference>
<dbReference type="GO" id="GO:0016818">
    <property type="term" value="F:hydrolase activity, acting on acid anhydrides, in phosphorus-containing anhydrides"/>
    <property type="evidence" value="ECO:0007669"/>
    <property type="project" value="InterPro"/>
</dbReference>
<comment type="catalytic activity">
    <reaction evidence="26">
        <text>ATP + H2O = ADP + phosphate + H(+)</text>
        <dbReference type="Rhea" id="RHEA:13065"/>
        <dbReference type="ChEBI" id="CHEBI:15377"/>
        <dbReference type="ChEBI" id="CHEBI:15378"/>
        <dbReference type="ChEBI" id="CHEBI:30616"/>
        <dbReference type="ChEBI" id="CHEBI:43474"/>
        <dbReference type="ChEBI" id="CHEBI:456216"/>
        <dbReference type="EC" id="5.6.2.3"/>
    </reaction>
</comment>
<keyword evidence="18 28" id="KW-0687">Ribonucleoprotein</keyword>
<dbReference type="FunFam" id="3.100.10.10:FF:000002">
    <property type="entry name" value="60S ribosomal protein L27a"/>
    <property type="match status" value="1"/>
</dbReference>
<evidence type="ECO:0000256" key="17">
    <source>
        <dbReference type="ARBA" id="ARBA00023242"/>
    </source>
</evidence>
<dbReference type="PANTHER" id="PTHR11472:SF41">
    <property type="entry name" value="ATP-DEPENDENT DNA HELICASE DDX11-RELATED"/>
    <property type="match status" value="1"/>
</dbReference>
<dbReference type="InterPro" id="IPR006554">
    <property type="entry name" value="Helicase-like_DEXD_c2"/>
</dbReference>
<dbReference type="GeneID" id="81390124"/>
<dbReference type="GO" id="GO:0006412">
    <property type="term" value="P:translation"/>
    <property type="evidence" value="ECO:0007669"/>
    <property type="project" value="InterPro"/>
</dbReference>
<dbReference type="SMART" id="SM00488">
    <property type="entry name" value="DEXDc2"/>
    <property type="match status" value="1"/>
</dbReference>
<evidence type="ECO:0000256" key="26">
    <source>
        <dbReference type="ARBA" id="ARBA00048954"/>
    </source>
</evidence>
<evidence type="ECO:0000256" key="9">
    <source>
        <dbReference type="ARBA" id="ARBA00022801"/>
    </source>
</evidence>
<evidence type="ECO:0000256" key="10">
    <source>
        <dbReference type="ARBA" id="ARBA00022806"/>
    </source>
</evidence>
<protein>
    <recommendedName>
        <fullName evidence="6">ATP-dependent DNA helicase CHL1</fullName>
        <ecNumber evidence="22">5.6.2.3</ecNumber>
    </recommendedName>
    <alternativeName>
        <fullName evidence="5">ATP-dependent DNA helicase chl1</fullName>
    </alternativeName>
    <alternativeName>
        <fullName evidence="20">Chromosome loss protein 1</fullName>
    </alternativeName>
    <alternativeName>
        <fullName evidence="23 24">DNA 5'-3' helicase CHL1</fullName>
    </alternativeName>
    <alternativeName>
        <fullName evidence="27">L29</fullName>
    </alternativeName>
    <alternativeName>
        <fullName evidence="21">Large ribosomal subunit protein uL15</fullName>
    </alternativeName>
</protein>
<dbReference type="Proteomes" id="UP001141434">
    <property type="component" value="Unassembled WGS sequence"/>
</dbReference>
<evidence type="ECO:0000256" key="3">
    <source>
        <dbReference type="ARBA" id="ARBA00007320"/>
    </source>
</evidence>
<dbReference type="InterPro" id="IPR021131">
    <property type="entry name" value="Ribosomal_uL15/eL18"/>
</dbReference>
<evidence type="ECO:0000256" key="5">
    <source>
        <dbReference type="ARBA" id="ARBA00016387"/>
    </source>
</evidence>
<evidence type="ECO:0000313" key="33">
    <source>
        <dbReference type="Proteomes" id="UP001141434"/>
    </source>
</evidence>
<keyword evidence="8" id="KW-0547">Nucleotide-binding</keyword>
<dbReference type="PROSITE" id="PS51193">
    <property type="entry name" value="HELICASE_ATP_BIND_2"/>
    <property type="match status" value="1"/>
</dbReference>
<dbReference type="InterPro" id="IPR036227">
    <property type="entry name" value="Ribosomal_uL15/eL18_sf"/>
</dbReference>
<evidence type="ECO:0000256" key="1">
    <source>
        <dbReference type="ARBA" id="ARBA00001966"/>
    </source>
</evidence>
<keyword evidence="33" id="KW-1185">Reference proteome</keyword>
<name>A0A9W9KR06_9EURO</name>
<dbReference type="PROSITE" id="PS00690">
    <property type="entry name" value="DEAH_ATP_HELICASE"/>
    <property type="match status" value="1"/>
</dbReference>
<dbReference type="InterPro" id="IPR001196">
    <property type="entry name" value="Ribosomal_uL15_CS"/>
</dbReference>
<dbReference type="FunFam" id="3.40.50.300:FF:001372">
    <property type="entry name" value="ATP-dependent DNA helicase chl1"/>
    <property type="match status" value="1"/>
</dbReference>
<evidence type="ECO:0000256" key="6">
    <source>
        <dbReference type="ARBA" id="ARBA00017386"/>
    </source>
</evidence>
<evidence type="ECO:0000259" key="31">
    <source>
        <dbReference type="PROSITE" id="PS51193"/>
    </source>
</evidence>
<keyword evidence="9" id="KW-0378">Hydrolase</keyword>
<evidence type="ECO:0000256" key="29">
    <source>
        <dbReference type="SAM" id="Coils"/>
    </source>
</evidence>
<dbReference type="InterPro" id="IPR006555">
    <property type="entry name" value="ATP-dep_Helicase_C"/>
</dbReference>
<comment type="subcellular location">
    <subcellularLocation>
        <location evidence="2">Nucleus</location>
    </subcellularLocation>
</comment>
<evidence type="ECO:0000256" key="28">
    <source>
        <dbReference type="RuleBase" id="RU003888"/>
    </source>
</evidence>
<proteinExistence type="inferred from homology"/>
<dbReference type="GO" id="GO:0003735">
    <property type="term" value="F:structural constituent of ribosome"/>
    <property type="evidence" value="ECO:0007669"/>
    <property type="project" value="InterPro"/>
</dbReference>
<evidence type="ECO:0000256" key="2">
    <source>
        <dbReference type="ARBA" id="ARBA00004123"/>
    </source>
</evidence>
<keyword evidence="19" id="KW-0131">Cell cycle</keyword>
<evidence type="ECO:0000256" key="14">
    <source>
        <dbReference type="ARBA" id="ARBA00023014"/>
    </source>
</evidence>
<dbReference type="GO" id="GO:0006974">
    <property type="term" value="P:DNA damage response"/>
    <property type="evidence" value="ECO:0007669"/>
    <property type="project" value="UniProtKB-ARBA"/>
</dbReference>
<evidence type="ECO:0000256" key="24">
    <source>
        <dbReference type="ARBA" id="ARBA00045008"/>
    </source>
</evidence>
<dbReference type="GO" id="GO:0006139">
    <property type="term" value="P:nucleobase-containing compound metabolic process"/>
    <property type="evidence" value="ECO:0007669"/>
    <property type="project" value="InterPro"/>
</dbReference>
<dbReference type="GO" id="GO:0005634">
    <property type="term" value="C:nucleus"/>
    <property type="evidence" value="ECO:0007669"/>
    <property type="project" value="UniProtKB-SubCell"/>
</dbReference>
<evidence type="ECO:0000256" key="11">
    <source>
        <dbReference type="ARBA" id="ARBA00022840"/>
    </source>
</evidence>
<dbReference type="PROSITE" id="PS00475">
    <property type="entry name" value="RIBOSOMAL_L15"/>
    <property type="match status" value="1"/>
</dbReference>
<feature type="region of interest" description="Disordered" evidence="30">
    <location>
        <begin position="821"/>
        <end position="861"/>
    </location>
</feature>
<dbReference type="OrthoDB" id="267079at2759"/>
<evidence type="ECO:0000313" key="32">
    <source>
        <dbReference type="EMBL" id="KAJ5114613.1"/>
    </source>
</evidence>
<keyword evidence="13" id="KW-0408">Iron</keyword>
<dbReference type="AlphaFoldDB" id="A0A9W9KR06"/>
<comment type="function">
    <text evidence="25">ATP-dependent DNA helicase important for chromosome transmission and normal cell cycle progression in G(2)/M. May have a role in changing DNA topology to allow the loading of proteins involved in maintaining sister chromatid cohesion in the vicinity of the centromeres. Has a specific role in chromosome segregation during meiosis II.</text>
</comment>
<reference evidence="32" key="2">
    <citation type="journal article" date="2023" name="IMA Fungus">
        <title>Comparative genomic study of the Penicillium genus elucidates a diverse pangenome and 15 lateral gene transfer events.</title>
        <authorList>
            <person name="Petersen C."/>
            <person name="Sorensen T."/>
            <person name="Nielsen M.R."/>
            <person name="Sondergaard T.E."/>
            <person name="Sorensen J.L."/>
            <person name="Fitzpatrick D.A."/>
            <person name="Frisvad J.C."/>
            <person name="Nielsen K.L."/>
        </authorList>
    </citation>
    <scope>NUCLEOTIDE SEQUENCE</scope>
    <source>
        <strain evidence="32">IBT 34128</strain>
    </source>
</reference>
<dbReference type="GO" id="GO:0046872">
    <property type="term" value="F:metal ion binding"/>
    <property type="evidence" value="ECO:0007669"/>
    <property type="project" value="UniProtKB-KW"/>
</dbReference>
<evidence type="ECO:0000256" key="13">
    <source>
        <dbReference type="ARBA" id="ARBA00023004"/>
    </source>
</evidence>
<keyword evidence="10 32" id="KW-0347">Helicase</keyword>
<evidence type="ECO:0000256" key="19">
    <source>
        <dbReference type="ARBA" id="ARBA00023306"/>
    </source>
</evidence>
<evidence type="ECO:0000256" key="22">
    <source>
        <dbReference type="ARBA" id="ARBA00044969"/>
    </source>
</evidence>
<dbReference type="EC" id="5.6.2.3" evidence="22"/>
<dbReference type="GO" id="GO:0051536">
    <property type="term" value="F:iron-sulfur cluster binding"/>
    <property type="evidence" value="ECO:0007669"/>
    <property type="project" value="UniProtKB-KW"/>
</dbReference>
<reference evidence="32" key="1">
    <citation type="submission" date="2022-11" db="EMBL/GenBank/DDBJ databases">
        <authorList>
            <person name="Petersen C."/>
        </authorList>
    </citation>
    <scope>NUCLEOTIDE SEQUENCE</scope>
    <source>
        <strain evidence="32">IBT 34128</strain>
    </source>
</reference>
<comment type="caution">
    <text evidence="32">The sequence shown here is derived from an EMBL/GenBank/DDBJ whole genome shotgun (WGS) entry which is preliminary data.</text>
</comment>
<dbReference type="InterPro" id="IPR045028">
    <property type="entry name" value="DinG/Rad3-like"/>
</dbReference>
<organism evidence="32 33">
    <name type="scientific">Penicillium alfredii</name>
    <dbReference type="NCBI Taxonomy" id="1506179"/>
    <lineage>
        <taxon>Eukaryota</taxon>
        <taxon>Fungi</taxon>
        <taxon>Dikarya</taxon>
        <taxon>Ascomycota</taxon>
        <taxon>Pezizomycotina</taxon>
        <taxon>Eurotiomycetes</taxon>
        <taxon>Eurotiomycetidae</taxon>
        <taxon>Eurotiales</taxon>
        <taxon>Aspergillaceae</taxon>
        <taxon>Penicillium</taxon>
    </lineage>
</organism>
<evidence type="ECO:0000256" key="21">
    <source>
        <dbReference type="ARBA" id="ARBA00035200"/>
    </source>
</evidence>
<keyword evidence="16" id="KW-0413">Isomerase</keyword>
<dbReference type="InterPro" id="IPR013020">
    <property type="entry name" value="Rad3/Chl1-like"/>
</dbReference>
<evidence type="ECO:0000256" key="12">
    <source>
        <dbReference type="ARBA" id="ARBA00022980"/>
    </source>
</evidence>
<dbReference type="CDD" id="cd18788">
    <property type="entry name" value="SF2_C_XPD"/>
    <property type="match status" value="1"/>
</dbReference>
<dbReference type="RefSeq" id="XP_056515806.1">
    <property type="nucleotide sequence ID" value="XM_056650956.1"/>
</dbReference>
<feature type="region of interest" description="Disordered" evidence="30">
    <location>
        <begin position="103"/>
        <end position="123"/>
    </location>
</feature>
<dbReference type="HAMAP" id="MF_01341">
    <property type="entry name" value="Ribosomal_uL15"/>
    <property type="match status" value="1"/>
</dbReference>
<keyword evidence="15" id="KW-0238">DNA-binding</keyword>
<keyword evidence="17" id="KW-0539">Nucleus</keyword>
<dbReference type="InterPro" id="IPR002464">
    <property type="entry name" value="DNA/RNA_helicase_DEAH_CS"/>
</dbReference>
<keyword evidence="11" id="KW-0067">ATP-binding</keyword>
<feature type="coiled-coil region" evidence="29">
    <location>
        <begin position="70"/>
        <end position="97"/>
    </location>
</feature>
<dbReference type="Pfam" id="PF13307">
    <property type="entry name" value="Helicase_C_2"/>
    <property type="match status" value="1"/>
</dbReference>
<evidence type="ECO:0000256" key="20">
    <source>
        <dbReference type="ARBA" id="ARBA00029709"/>
    </source>
</evidence>
<dbReference type="EMBL" id="JAPMSZ010000001">
    <property type="protein sequence ID" value="KAJ5114613.1"/>
    <property type="molecule type" value="Genomic_DNA"/>
</dbReference>
<evidence type="ECO:0000256" key="27">
    <source>
        <dbReference type="ARBA" id="ARBA00080124"/>
    </source>
</evidence>
<evidence type="ECO:0000256" key="15">
    <source>
        <dbReference type="ARBA" id="ARBA00023125"/>
    </source>
</evidence>
<dbReference type="Pfam" id="PF06733">
    <property type="entry name" value="DEAD_2"/>
    <property type="match status" value="1"/>
</dbReference>
<dbReference type="FunFam" id="3.40.50.300:FF:002774">
    <property type="entry name" value="ATP-dependent DNA helicase chl1"/>
    <property type="match status" value="1"/>
</dbReference>
<dbReference type="PANTHER" id="PTHR11472">
    <property type="entry name" value="DNA REPAIR DEAD HELICASE RAD3/XP-D SUBFAMILY MEMBER"/>
    <property type="match status" value="1"/>
</dbReference>
<dbReference type="InterPro" id="IPR030878">
    <property type="entry name" value="Ribosomal_uL15"/>
</dbReference>
<dbReference type="InterPro" id="IPR010614">
    <property type="entry name" value="RAD3-like_helicase_DEAD"/>
</dbReference>
<evidence type="ECO:0000256" key="7">
    <source>
        <dbReference type="ARBA" id="ARBA00022723"/>
    </source>
</evidence>